<organism evidence="1 2">
    <name type="scientific">Vibrio natriegens NBRC 15636 = ATCC 14048 = DSM 759</name>
    <dbReference type="NCBI Taxonomy" id="1219067"/>
    <lineage>
        <taxon>Bacteria</taxon>
        <taxon>Pseudomonadati</taxon>
        <taxon>Pseudomonadota</taxon>
        <taxon>Gammaproteobacteria</taxon>
        <taxon>Vibrionales</taxon>
        <taxon>Vibrionaceae</taxon>
        <taxon>Vibrio</taxon>
    </lineage>
</organism>
<keyword evidence="2" id="KW-1185">Reference proteome</keyword>
<proteinExistence type="predicted"/>
<protein>
    <submittedName>
        <fullName evidence="1">Uncharacterized protein</fullName>
    </submittedName>
</protein>
<dbReference type="RefSeq" id="WP_020333843.1">
    <property type="nucleotide sequence ID" value="NZ_ATWU01000012.1"/>
</dbReference>
<evidence type="ECO:0000313" key="1">
    <source>
        <dbReference type="EMBL" id="ANQ15615.1"/>
    </source>
</evidence>
<dbReference type="EMBL" id="CP016346">
    <property type="protein sequence ID" value="ANQ15615.1"/>
    <property type="molecule type" value="Genomic_DNA"/>
</dbReference>
<reference evidence="1 2" key="1">
    <citation type="submission" date="2016-07" db="EMBL/GenBank/DDBJ databases">
        <title>Developing Vibrio natriegens as a novel, fast-growing host for biotechnology.</title>
        <authorList>
            <person name="Weinstock M.T."/>
            <person name="Hesek E.D."/>
            <person name="Wilson C.M."/>
            <person name="Gibson D.G."/>
        </authorList>
    </citation>
    <scope>NUCLEOTIDE SEQUENCE [LARGE SCALE GENOMIC DNA]</scope>
    <source>
        <strain evidence="1 2">ATCC 14048</strain>
    </source>
</reference>
<evidence type="ECO:0000313" key="2">
    <source>
        <dbReference type="Proteomes" id="UP000092741"/>
    </source>
</evidence>
<gene>
    <name evidence="1" type="ORF">BA890_23245</name>
</gene>
<dbReference type="AlphaFoldDB" id="A0AAN0Y7U0"/>
<name>A0AAN0Y7U0_VIBNA</name>
<sequence>MVPIHSCEQDTFGTFILDIRYEVATLLAKSKKKNLSTRVHPEALDAFNFFHSMVFKFDKVQVGLEAINAIQCDQIYRAVLSKPDQLELISGFEFFSFSLQHFNLDDAVILIESDLQSRQISDLAWRSVLRVLLSSVENQSLEIMRQHINIHTPSHLLSDYFGTDHLTQKQFAELTNMSVSGLKKQSKYN</sequence>
<dbReference type="Proteomes" id="UP000092741">
    <property type="component" value="Chromosome 2"/>
</dbReference>
<dbReference type="KEGG" id="vna:PN96_19400"/>
<accession>A0AAN0Y7U0</accession>